<evidence type="ECO:0000313" key="1">
    <source>
        <dbReference type="EMBL" id="KAJ0974108.1"/>
    </source>
</evidence>
<protein>
    <submittedName>
        <fullName evidence="1">Uncharacterized protein</fullName>
    </submittedName>
</protein>
<gene>
    <name evidence="1" type="ORF">J5N97_016073</name>
</gene>
<dbReference type="Proteomes" id="UP001085076">
    <property type="component" value="Miscellaneous, Linkage group lg04"/>
</dbReference>
<sequence>MRAALSTVDLREAVKSDRPHEFSRTAKTECLAGTPLGPTSLPFYRNEAFRIELAAGLEERRKKRREFELLNCHQKVVEK</sequence>
<accession>A0A9D5CKE3</accession>
<dbReference type="EMBL" id="JAGGNH010000004">
    <property type="protein sequence ID" value="KAJ0974108.1"/>
    <property type="molecule type" value="Genomic_DNA"/>
</dbReference>
<organism evidence="1 2">
    <name type="scientific">Dioscorea zingiberensis</name>
    <dbReference type="NCBI Taxonomy" id="325984"/>
    <lineage>
        <taxon>Eukaryota</taxon>
        <taxon>Viridiplantae</taxon>
        <taxon>Streptophyta</taxon>
        <taxon>Embryophyta</taxon>
        <taxon>Tracheophyta</taxon>
        <taxon>Spermatophyta</taxon>
        <taxon>Magnoliopsida</taxon>
        <taxon>Liliopsida</taxon>
        <taxon>Dioscoreales</taxon>
        <taxon>Dioscoreaceae</taxon>
        <taxon>Dioscorea</taxon>
    </lineage>
</organism>
<evidence type="ECO:0000313" key="2">
    <source>
        <dbReference type="Proteomes" id="UP001085076"/>
    </source>
</evidence>
<reference evidence="1" key="1">
    <citation type="submission" date="2021-03" db="EMBL/GenBank/DDBJ databases">
        <authorList>
            <person name="Li Z."/>
            <person name="Yang C."/>
        </authorList>
    </citation>
    <scope>NUCLEOTIDE SEQUENCE</scope>
    <source>
        <strain evidence="1">Dzin_1.0</strain>
        <tissue evidence="1">Leaf</tissue>
    </source>
</reference>
<dbReference type="AlphaFoldDB" id="A0A9D5CKE3"/>
<comment type="caution">
    <text evidence="1">The sequence shown here is derived from an EMBL/GenBank/DDBJ whole genome shotgun (WGS) entry which is preliminary data.</text>
</comment>
<name>A0A9D5CKE3_9LILI</name>
<reference evidence="1" key="2">
    <citation type="journal article" date="2022" name="Hortic Res">
        <title>The genome of Dioscorea zingiberensis sheds light on the biosynthesis, origin and evolution of the medicinally important diosgenin saponins.</title>
        <authorList>
            <person name="Li Y."/>
            <person name="Tan C."/>
            <person name="Li Z."/>
            <person name="Guo J."/>
            <person name="Li S."/>
            <person name="Chen X."/>
            <person name="Wang C."/>
            <person name="Dai X."/>
            <person name="Yang H."/>
            <person name="Song W."/>
            <person name="Hou L."/>
            <person name="Xu J."/>
            <person name="Tong Z."/>
            <person name="Xu A."/>
            <person name="Yuan X."/>
            <person name="Wang W."/>
            <person name="Yang Q."/>
            <person name="Chen L."/>
            <person name="Sun Z."/>
            <person name="Wang K."/>
            <person name="Pan B."/>
            <person name="Chen J."/>
            <person name="Bao Y."/>
            <person name="Liu F."/>
            <person name="Qi X."/>
            <person name="Gang D.R."/>
            <person name="Wen J."/>
            <person name="Li J."/>
        </authorList>
    </citation>
    <scope>NUCLEOTIDE SEQUENCE</scope>
    <source>
        <strain evidence="1">Dzin_1.0</strain>
    </source>
</reference>
<proteinExistence type="predicted"/>
<keyword evidence="2" id="KW-1185">Reference proteome</keyword>